<comment type="caution">
    <text evidence="1">The sequence shown here is derived from an EMBL/GenBank/DDBJ whole genome shotgun (WGS) entry which is preliminary data.</text>
</comment>
<dbReference type="EMBL" id="ACKY01000010">
    <property type="protein sequence ID" value="EEV89725.1"/>
    <property type="molecule type" value="Genomic_DNA"/>
</dbReference>
<proteinExistence type="predicted"/>
<dbReference type="Proteomes" id="UP000004870">
    <property type="component" value="Unassembled WGS sequence"/>
</dbReference>
<keyword evidence="2" id="KW-1185">Reference proteome</keyword>
<name>C8N6R8_CARH6</name>
<organism evidence="1 2">
    <name type="scientific">Cardiobacterium hominis (strain ATCC 15826 / DSM 8339 / NCTC 10426 / 6573)</name>
    <dbReference type="NCBI Taxonomy" id="638300"/>
    <lineage>
        <taxon>Bacteria</taxon>
        <taxon>Pseudomonadati</taxon>
        <taxon>Pseudomonadota</taxon>
        <taxon>Gammaproteobacteria</taxon>
        <taxon>Cardiobacteriales</taxon>
        <taxon>Cardiobacteriaceae</taxon>
        <taxon>Cardiobacterium</taxon>
    </lineage>
</organism>
<gene>
    <name evidence="1" type="ORF">HMPREF0198_0194</name>
</gene>
<accession>C8N6R8</accession>
<evidence type="ECO:0000313" key="1">
    <source>
        <dbReference type="EMBL" id="EEV89725.1"/>
    </source>
</evidence>
<reference evidence="1 2" key="1">
    <citation type="submission" date="2009-08" db="EMBL/GenBank/DDBJ databases">
        <authorList>
            <person name="Qin X."/>
            <person name="Bachman B."/>
            <person name="Battles P."/>
            <person name="Bell A."/>
            <person name="Bess C."/>
            <person name="Bickham C."/>
            <person name="Chaboub L."/>
            <person name="Chen D."/>
            <person name="Coyle M."/>
            <person name="Deiros D.R."/>
            <person name="Dinh H."/>
            <person name="Forbes L."/>
            <person name="Fowler G."/>
            <person name="Francisco L."/>
            <person name="Fu Q."/>
            <person name="Gubbala S."/>
            <person name="Hale W."/>
            <person name="Han Y."/>
            <person name="Hemphill L."/>
            <person name="Highlander S.K."/>
            <person name="Hirani K."/>
            <person name="Hogues M."/>
            <person name="Jackson L."/>
            <person name="Jakkamsetti A."/>
            <person name="Javaid M."/>
            <person name="Jiang H."/>
            <person name="Korchina V."/>
            <person name="Kovar C."/>
            <person name="Lara F."/>
            <person name="Lee S."/>
            <person name="Mata R."/>
            <person name="Mathew T."/>
            <person name="Moen C."/>
            <person name="Morales K."/>
            <person name="Munidasa M."/>
            <person name="Nazareth L."/>
            <person name="Ngo R."/>
            <person name="Nguyen L."/>
            <person name="Okwuonu G."/>
            <person name="Ongeri F."/>
            <person name="Patil S."/>
            <person name="Petrosino J."/>
            <person name="Pham C."/>
            <person name="Pham P."/>
            <person name="Pu L.-L."/>
            <person name="Puazo M."/>
            <person name="Raj R."/>
            <person name="Reid J."/>
            <person name="Rouhana J."/>
            <person name="Saada N."/>
            <person name="Shang Y."/>
            <person name="Simmons D."/>
            <person name="Thornton R."/>
            <person name="Warren J."/>
            <person name="Weissenberger G."/>
            <person name="Zhang J."/>
            <person name="Zhang L."/>
            <person name="Zhou C."/>
            <person name="Zhu D."/>
            <person name="Muzny D."/>
            <person name="Worley K."/>
            <person name="Gibbs R."/>
        </authorList>
    </citation>
    <scope>NUCLEOTIDE SEQUENCE [LARGE SCALE GENOMIC DNA]</scope>
    <source>
        <strain evidence="2">ATCC 15826 / DSM 8339 / NCTC 10426 / 6573</strain>
    </source>
</reference>
<evidence type="ECO:0000313" key="2">
    <source>
        <dbReference type="Proteomes" id="UP000004870"/>
    </source>
</evidence>
<dbReference type="HOGENOM" id="CLU_1044648_0_0_6"/>
<dbReference type="AlphaFoldDB" id="C8N6R8"/>
<protein>
    <submittedName>
        <fullName evidence="1">Uncharacterized protein</fullName>
    </submittedName>
</protein>
<sequence>MQDAFALGGGEVFQLAQDVCLGVCVGADGDARRGRLPFLVVVAVRRAEFFEQAGDFGVTRGVKRTACEGFVDEAVGGGFARGIRAAQLAVGIDEFEGIEQESAVVTRAAAAVAAGKEVQDAVEGEAVRLFFQFAQGVQRAHEVDGAAFAAPVLQVVEQGGDAVAVEAAVCFGDVPQSLLELLDVGFEADEVFVAQAFSAKGVTAAVGRISRAFVSADEDVDEVGGLDVVARVVGGDGGQAGEGKGATGGVQGTGHAVLRYEGCAAL</sequence>